<proteinExistence type="predicted"/>
<name>A0A7R9CR01_TIMPO</name>
<accession>A0A7R9CR01</accession>
<dbReference type="AlphaFoldDB" id="A0A7R9CR01"/>
<gene>
    <name evidence="1" type="ORF">TPSB3V08_LOCUS2280</name>
</gene>
<dbReference type="EMBL" id="OD000893">
    <property type="protein sequence ID" value="CAD7399708.1"/>
    <property type="molecule type" value="Genomic_DNA"/>
</dbReference>
<reference evidence="1" key="1">
    <citation type="submission" date="2020-11" db="EMBL/GenBank/DDBJ databases">
        <authorList>
            <person name="Tran Van P."/>
        </authorList>
    </citation>
    <scope>NUCLEOTIDE SEQUENCE</scope>
</reference>
<protein>
    <submittedName>
        <fullName evidence="1">Uncharacterized protein</fullName>
    </submittedName>
</protein>
<organism evidence="1">
    <name type="scientific">Timema poppense</name>
    <name type="common">Walking stick</name>
    <dbReference type="NCBI Taxonomy" id="170557"/>
    <lineage>
        <taxon>Eukaryota</taxon>
        <taxon>Metazoa</taxon>
        <taxon>Ecdysozoa</taxon>
        <taxon>Arthropoda</taxon>
        <taxon>Hexapoda</taxon>
        <taxon>Insecta</taxon>
        <taxon>Pterygota</taxon>
        <taxon>Neoptera</taxon>
        <taxon>Polyneoptera</taxon>
        <taxon>Phasmatodea</taxon>
        <taxon>Timematodea</taxon>
        <taxon>Timematoidea</taxon>
        <taxon>Timematidae</taxon>
        <taxon>Timema</taxon>
    </lineage>
</organism>
<sequence>MTTDQASWDHTGKRVTFQSGSYREYSVSSLLYQDNRALAWFAETSAFQEENPKSTGFDGRICYGVTILLDLTADDGEIGVQILVECSGVHPTEIRTSISPSSAFELNTTSELANYATEAVYLITPVWDSKPDLCVIGNLVYCETDALNQECSRVTLGLSESSQVYIVVSSFRNGWYWFFCLDAVLSSPSEDS</sequence>
<evidence type="ECO:0000313" key="1">
    <source>
        <dbReference type="EMBL" id="CAD7399708.1"/>
    </source>
</evidence>